<evidence type="ECO:0000256" key="1">
    <source>
        <dbReference type="SAM" id="MobiDB-lite"/>
    </source>
</evidence>
<dbReference type="EMBL" id="VDEP01000304">
    <property type="protein sequence ID" value="KAA1109590.1"/>
    <property type="molecule type" value="Genomic_DNA"/>
</dbReference>
<dbReference type="AlphaFoldDB" id="A0A5B0Q8L1"/>
<organism evidence="2 3">
    <name type="scientific">Puccinia graminis f. sp. tritici</name>
    <dbReference type="NCBI Taxonomy" id="56615"/>
    <lineage>
        <taxon>Eukaryota</taxon>
        <taxon>Fungi</taxon>
        <taxon>Dikarya</taxon>
        <taxon>Basidiomycota</taxon>
        <taxon>Pucciniomycotina</taxon>
        <taxon>Pucciniomycetes</taxon>
        <taxon>Pucciniales</taxon>
        <taxon>Pucciniaceae</taxon>
        <taxon>Puccinia</taxon>
    </lineage>
</organism>
<evidence type="ECO:0000313" key="3">
    <source>
        <dbReference type="Proteomes" id="UP000325313"/>
    </source>
</evidence>
<protein>
    <submittedName>
        <fullName evidence="2">Uncharacterized protein</fullName>
    </submittedName>
</protein>
<name>A0A5B0Q8L1_PUCGR</name>
<dbReference type="Proteomes" id="UP000325313">
    <property type="component" value="Unassembled WGS sequence"/>
</dbReference>
<reference evidence="2 3" key="1">
    <citation type="submission" date="2019-05" db="EMBL/GenBank/DDBJ databases">
        <title>Emergence of the Ug99 lineage of the wheat stem rust pathogen through somatic hybridization.</title>
        <authorList>
            <person name="Li F."/>
            <person name="Upadhyaya N.M."/>
            <person name="Sperschneider J."/>
            <person name="Matny O."/>
            <person name="Nguyen-Phuc H."/>
            <person name="Mago R."/>
            <person name="Raley C."/>
            <person name="Miller M.E."/>
            <person name="Silverstein K.A.T."/>
            <person name="Henningsen E."/>
            <person name="Hirsch C.D."/>
            <person name="Visser B."/>
            <person name="Pretorius Z.A."/>
            <person name="Steffenson B.J."/>
            <person name="Schwessinger B."/>
            <person name="Dodds P.N."/>
            <person name="Figueroa M."/>
        </authorList>
    </citation>
    <scope>NUCLEOTIDE SEQUENCE [LARGE SCALE GENOMIC DNA]</scope>
    <source>
        <strain evidence="2 3">Ug99</strain>
    </source>
</reference>
<feature type="region of interest" description="Disordered" evidence="1">
    <location>
        <begin position="37"/>
        <end position="56"/>
    </location>
</feature>
<gene>
    <name evidence="2" type="ORF">PGTUg99_024497</name>
</gene>
<comment type="caution">
    <text evidence="2">The sequence shown here is derived from an EMBL/GenBank/DDBJ whole genome shotgun (WGS) entry which is preliminary data.</text>
</comment>
<evidence type="ECO:0000313" key="2">
    <source>
        <dbReference type="EMBL" id="KAA1109590.1"/>
    </source>
</evidence>
<accession>A0A5B0Q8L1</accession>
<sequence length="75" mass="7856">MESPHRRFGLASLLLHQAPGGNWASAPLWHLQTGLRGGFGRPTRRQTGPPLRAAPSLSDGVDGALLLHGIAAVQG</sequence>
<proteinExistence type="predicted"/>